<evidence type="ECO:0000256" key="2">
    <source>
        <dbReference type="SAM" id="SignalP"/>
    </source>
</evidence>
<evidence type="ECO:0000259" key="3">
    <source>
        <dbReference type="SMART" id="SM00458"/>
    </source>
</evidence>
<gene>
    <name evidence="4" type="ORF">OG515_22075</name>
</gene>
<dbReference type="SUPFAM" id="SSF69318">
    <property type="entry name" value="Integrin alpha N-terminal domain"/>
    <property type="match status" value="1"/>
</dbReference>
<dbReference type="Gene3D" id="2.80.10.50">
    <property type="match status" value="1"/>
</dbReference>
<evidence type="ECO:0000313" key="4">
    <source>
        <dbReference type="EMBL" id="WUT84680.1"/>
    </source>
</evidence>
<dbReference type="InterPro" id="IPR000772">
    <property type="entry name" value="Ricin_B_lectin"/>
</dbReference>
<accession>A0ABZ1XPS0</accession>
<dbReference type="InterPro" id="IPR035992">
    <property type="entry name" value="Ricin_B-like_lectins"/>
</dbReference>
<dbReference type="Pfam" id="PF00652">
    <property type="entry name" value="Ricin_B_lectin"/>
    <property type="match status" value="1"/>
</dbReference>
<name>A0ABZ1XPS0_9ACTN</name>
<feature type="signal peptide" evidence="2">
    <location>
        <begin position="1"/>
        <end position="32"/>
    </location>
</feature>
<dbReference type="SMART" id="SM00458">
    <property type="entry name" value="RICIN"/>
    <property type="match status" value="1"/>
</dbReference>
<dbReference type="Proteomes" id="UP001432060">
    <property type="component" value="Chromosome"/>
</dbReference>
<reference evidence="4" key="1">
    <citation type="submission" date="2022-10" db="EMBL/GenBank/DDBJ databases">
        <title>The complete genomes of actinobacterial strains from the NBC collection.</title>
        <authorList>
            <person name="Joergensen T.S."/>
            <person name="Alvarez Arevalo M."/>
            <person name="Sterndorff E.B."/>
            <person name="Faurdal D."/>
            <person name="Vuksanovic O."/>
            <person name="Mourched A.-S."/>
            <person name="Charusanti P."/>
            <person name="Shaw S."/>
            <person name="Blin K."/>
            <person name="Weber T."/>
        </authorList>
    </citation>
    <scope>NUCLEOTIDE SEQUENCE</scope>
    <source>
        <strain evidence="4">NBC_00668</strain>
    </source>
</reference>
<sequence>MRRGRRLPAALMAAALGAGGLAQLAAAHTAFAGEIAEGGTQSRTSAHGTKDSVAGIGNSGASNSGTATSGASTSGGTTSGADTSGIENSRTGEAQALAQAKRSGRQVEILDRRDEMTQVLANPDGSLTMRQYVRPAFARVGGAWRTADATLKRGADGRLAPAAATFGISFSGGGTGPLATMTKNGRALSVSWPDALPQPRVEGDTALYPEVLPGVDLTLRADTDGFAQHLVVKTREAAANPRLAELSLALHTAGATLKADAKGNLAATDTRTGARLFSAPAPTMWDSSHLPKQAAAGLVRGGRPSAETAPPKLVAMGTKVTADRLRITPDAAMLKDPRTVFPVVIDPIFSGGGRNNWAMAYKQSGNSSIANTAYWNGGTFSDKLARVGHETSTNGTARSYFQLNTKGLAGSKIISAKFNVFNSYSWSCTKTPVELGLTGPISSSTTWNNQPAWKQTLQEKTFAHGWSSTSCAAAGEDFDADAIKTAVQAVADAGDNDMTLGLRSRQDFEGNEQSWKKFQNDPSLEITYNSAPKVDSSAAYQGSWAPGASGLVQVACATDPAAFPVVGNTGLTLTAKISDPEGGQLTGAFQLKDYDTGAVVASPTSTVAAGGTAQARIDGSLLATGKRYSWSVQSRDGLDTSAWTTACGFGVDKAAPAKPTVAATDGHALDVAEVPARTDRTVRFASTDTGGGSGIDGFCYALNQPLSVSNLKCPNGTYVKAAADGTATVTVKPSLWPNNRLHVEAYDKAGNTSAYDGGSAPTDTTLIATDRPVYVHDAAGRVQGDLPGDLDGDGQIDLLATASDGTLRLLGGKGDGTLKAPRTLASGGWNGARIAHRGDFIAATDGQTMDGYEDFFVKVGNKLYLYPGDGNGMPLTTQRKELLRPTGKDNGPLTGPGGLCLDVKSANTANGTPLQIYTCNATTAQDFQLTGGALKVLGKCAATAGTDLASAVQLADCDGSPAQQWLDRGDGSLLNQGSGRCLDTAGGAVVKSTPVQILNCDGDATQDWNVPGTWAGTGQILTPRDADGMPGADLIVQEGEGMWLYSGTAEGPLAAEPGSYKLLPAKQFGFTSWDRFDFTAPGDVNGDGIPDLLGRHVTTDPASADYGKLYLYPGTRTTDTSGNSTYGIGTRTTYGPSAWQSTNIPFFASAGNAQGTVVDTGTYLKFVPTTAQETPDFWAVFKATPGGLRFYPGAATTHGTSVIVGDAALVQDVVGLF</sequence>
<feature type="chain" id="PRO_5046095706" evidence="2">
    <location>
        <begin position="33"/>
        <end position="1217"/>
    </location>
</feature>
<evidence type="ECO:0000256" key="1">
    <source>
        <dbReference type="SAM" id="MobiDB-lite"/>
    </source>
</evidence>
<feature type="domain" description="Ricin B lectin" evidence="3">
    <location>
        <begin position="890"/>
        <end position="1011"/>
    </location>
</feature>
<evidence type="ECO:0000313" key="5">
    <source>
        <dbReference type="Proteomes" id="UP001432060"/>
    </source>
</evidence>
<dbReference type="InterPro" id="IPR028994">
    <property type="entry name" value="Integrin_alpha_N"/>
</dbReference>
<dbReference type="EMBL" id="CP109019">
    <property type="protein sequence ID" value="WUT84680.1"/>
    <property type="molecule type" value="Genomic_DNA"/>
</dbReference>
<dbReference type="PROSITE" id="PS50231">
    <property type="entry name" value="RICIN_B_LECTIN"/>
    <property type="match status" value="1"/>
</dbReference>
<dbReference type="CDD" id="cd00161">
    <property type="entry name" value="beta-trefoil_Ricin-like"/>
    <property type="match status" value="1"/>
</dbReference>
<proteinExistence type="predicted"/>
<protein>
    <submittedName>
        <fullName evidence="4">Ricin-type beta-trefoil lectin domain protein</fullName>
    </submittedName>
</protein>
<organism evidence="4 5">
    <name type="scientific">Streptomyces melanogenes</name>
    <dbReference type="NCBI Taxonomy" id="67326"/>
    <lineage>
        <taxon>Bacteria</taxon>
        <taxon>Bacillati</taxon>
        <taxon>Actinomycetota</taxon>
        <taxon>Actinomycetes</taxon>
        <taxon>Kitasatosporales</taxon>
        <taxon>Streptomycetaceae</taxon>
        <taxon>Streptomyces</taxon>
    </lineage>
</organism>
<keyword evidence="2" id="KW-0732">Signal</keyword>
<dbReference type="RefSeq" id="WP_329401195.1">
    <property type="nucleotide sequence ID" value="NZ_CP109019.1"/>
</dbReference>
<feature type="compositionally biased region" description="Low complexity" evidence="1">
    <location>
        <begin position="52"/>
        <end position="85"/>
    </location>
</feature>
<dbReference type="SUPFAM" id="SSF50370">
    <property type="entry name" value="Ricin B-like lectins"/>
    <property type="match status" value="1"/>
</dbReference>
<keyword evidence="5" id="KW-1185">Reference proteome</keyword>
<feature type="region of interest" description="Disordered" evidence="1">
    <location>
        <begin position="38"/>
        <end position="87"/>
    </location>
</feature>